<evidence type="ECO:0000313" key="2">
    <source>
        <dbReference type="Proteomes" id="UP000033038"/>
    </source>
</evidence>
<proteinExistence type="predicted"/>
<reference evidence="1 2" key="1">
    <citation type="submission" date="2014-07" db="EMBL/GenBank/DDBJ databases">
        <title>Methanogenic archaea and the global carbon cycle.</title>
        <authorList>
            <person name="Henriksen J.R."/>
            <person name="Luke J."/>
            <person name="Reinhart S."/>
            <person name="Benedict M.N."/>
            <person name="Youngblut N.D."/>
            <person name="Metcalf M.E."/>
            <person name="Whitaker R.J."/>
            <person name="Metcalf W.W."/>
        </authorList>
    </citation>
    <scope>NUCLEOTIDE SEQUENCE [LARGE SCALE GENOMIC DNA]</scope>
    <source>
        <strain evidence="1 2">Wiesmoor</strain>
    </source>
</reference>
<sequence>MKAILIKNLLVHKFFQKRLDRKPRVMFSFENLIPKLYRRDHKPFEKRLDRKSLLNLKRHDGVITSLLKKGLTENHC</sequence>
<dbReference type="HOGENOM" id="CLU_2678872_0_0_2"/>
<dbReference type="KEGG" id="mbw:MSBRW_2793"/>
<accession>A0A0E3LLX8</accession>
<gene>
    <name evidence="1" type="ORF">MSBRW_2793</name>
</gene>
<organism evidence="1 2">
    <name type="scientific">Methanosarcina barkeri str. Wiesmoor</name>
    <dbReference type="NCBI Taxonomy" id="1434109"/>
    <lineage>
        <taxon>Archaea</taxon>
        <taxon>Methanobacteriati</taxon>
        <taxon>Methanobacteriota</taxon>
        <taxon>Stenosarchaea group</taxon>
        <taxon>Methanomicrobia</taxon>
        <taxon>Methanosarcinales</taxon>
        <taxon>Methanosarcinaceae</taxon>
        <taxon>Methanosarcina</taxon>
    </lineage>
</organism>
<protein>
    <submittedName>
        <fullName evidence="1">Uncharacterized protein</fullName>
    </submittedName>
</protein>
<dbReference type="RefSeq" id="WP_048102763.1">
    <property type="nucleotide sequence ID" value="NZ_CP009526.1"/>
</dbReference>
<dbReference type="PATRIC" id="fig|1434109.4.peg.3647"/>
<dbReference type="AlphaFoldDB" id="A0A0E3LLX8"/>
<dbReference type="GeneID" id="24824379"/>
<evidence type="ECO:0000313" key="1">
    <source>
        <dbReference type="EMBL" id="AKB52046.1"/>
    </source>
</evidence>
<dbReference type="Proteomes" id="UP000033038">
    <property type="component" value="Chromosome"/>
</dbReference>
<name>A0A0E3LLX8_METBA</name>
<dbReference type="EMBL" id="CP009526">
    <property type="protein sequence ID" value="AKB52046.1"/>
    <property type="molecule type" value="Genomic_DNA"/>
</dbReference>